<organism evidence="1 2">
    <name type="scientific">Plakobranchus ocellatus</name>
    <dbReference type="NCBI Taxonomy" id="259542"/>
    <lineage>
        <taxon>Eukaryota</taxon>
        <taxon>Metazoa</taxon>
        <taxon>Spiralia</taxon>
        <taxon>Lophotrochozoa</taxon>
        <taxon>Mollusca</taxon>
        <taxon>Gastropoda</taxon>
        <taxon>Heterobranchia</taxon>
        <taxon>Euthyneura</taxon>
        <taxon>Panpulmonata</taxon>
        <taxon>Sacoglossa</taxon>
        <taxon>Placobranchoidea</taxon>
        <taxon>Plakobranchidae</taxon>
        <taxon>Plakobranchus</taxon>
    </lineage>
</organism>
<keyword evidence="2" id="KW-1185">Reference proteome</keyword>
<comment type="caution">
    <text evidence="1">The sequence shown here is derived from an EMBL/GenBank/DDBJ whole genome shotgun (WGS) entry which is preliminary data.</text>
</comment>
<name>A0AAV4DR44_9GAST</name>
<protein>
    <submittedName>
        <fullName evidence="1">Uncharacterized protein</fullName>
    </submittedName>
</protein>
<proteinExistence type="predicted"/>
<dbReference type="AlphaFoldDB" id="A0AAV4DR44"/>
<evidence type="ECO:0000313" key="1">
    <source>
        <dbReference type="EMBL" id="GFO46783.1"/>
    </source>
</evidence>
<evidence type="ECO:0000313" key="2">
    <source>
        <dbReference type="Proteomes" id="UP000735302"/>
    </source>
</evidence>
<gene>
    <name evidence="1" type="ORF">PoB_007328800</name>
</gene>
<dbReference type="Proteomes" id="UP000735302">
    <property type="component" value="Unassembled WGS sequence"/>
</dbReference>
<sequence length="75" mass="8639">MSRFRKVLEHKSTASNCKFEVQLSEIEIDTSMRKSKMARHNIGNAARRPTSLSYADGVVLWQQATDVAKWRPRFA</sequence>
<reference evidence="1 2" key="1">
    <citation type="journal article" date="2021" name="Elife">
        <title>Chloroplast acquisition without the gene transfer in kleptoplastic sea slugs, Plakobranchus ocellatus.</title>
        <authorList>
            <person name="Maeda T."/>
            <person name="Takahashi S."/>
            <person name="Yoshida T."/>
            <person name="Shimamura S."/>
            <person name="Takaki Y."/>
            <person name="Nagai Y."/>
            <person name="Toyoda A."/>
            <person name="Suzuki Y."/>
            <person name="Arimoto A."/>
            <person name="Ishii H."/>
            <person name="Satoh N."/>
            <person name="Nishiyama T."/>
            <person name="Hasebe M."/>
            <person name="Maruyama T."/>
            <person name="Minagawa J."/>
            <person name="Obokata J."/>
            <person name="Shigenobu S."/>
        </authorList>
    </citation>
    <scope>NUCLEOTIDE SEQUENCE [LARGE SCALE GENOMIC DNA]</scope>
</reference>
<accession>A0AAV4DR44</accession>
<dbReference type="EMBL" id="BLXT01008216">
    <property type="protein sequence ID" value="GFO46783.1"/>
    <property type="molecule type" value="Genomic_DNA"/>
</dbReference>